<feature type="transmembrane region" description="Helical" evidence="1">
    <location>
        <begin position="84"/>
        <end position="104"/>
    </location>
</feature>
<dbReference type="AlphaFoldDB" id="A0A147EUQ6"/>
<name>A0A147EUQ6_MICTE</name>
<organism evidence="2 3">
    <name type="scientific">Microbacterium testaceum</name>
    <name type="common">Aureobacterium testaceum</name>
    <name type="synonym">Brevibacterium testaceum</name>
    <dbReference type="NCBI Taxonomy" id="2033"/>
    <lineage>
        <taxon>Bacteria</taxon>
        <taxon>Bacillati</taxon>
        <taxon>Actinomycetota</taxon>
        <taxon>Actinomycetes</taxon>
        <taxon>Micrococcales</taxon>
        <taxon>Microbacteriaceae</taxon>
        <taxon>Microbacterium</taxon>
    </lineage>
</organism>
<evidence type="ECO:0000313" key="3">
    <source>
        <dbReference type="Proteomes" id="UP000075025"/>
    </source>
</evidence>
<sequence>MSEMTWGGIVPSAALIIAGGALWWWSIALTVRAYRGERVPVWRNPPKAPGRAIAARAFGAATLTLGVGIAPWGQLDAPSWLTPLLAGSVAAVFLLVPYFAAVIIHNRGVEAS</sequence>
<evidence type="ECO:0000256" key="1">
    <source>
        <dbReference type="SAM" id="Phobius"/>
    </source>
</evidence>
<keyword evidence="1" id="KW-0812">Transmembrane</keyword>
<feature type="transmembrane region" description="Helical" evidence="1">
    <location>
        <begin position="52"/>
        <end position="72"/>
    </location>
</feature>
<keyword evidence="1" id="KW-0472">Membrane</keyword>
<dbReference type="RefSeq" id="WP_058624499.1">
    <property type="nucleotide sequence ID" value="NZ_LDRT01000090.1"/>
</dbReference>
<reference evidence="2 3" key="1">
    <citation type="journal article" date="2016" name="Front. Microbiol.">
        <title>Genomic Resource of Rice Seed Associated Bacteria.</title>
        <authorList>
            <person name="Midha S."/>
            <person name="Bansal K."/>
            <person name="Sharma S."/>
            <person name="Kumar N."/>
            <person name="Patil P.P."/>
            <person name="Chaudhry V."/>
            <person name="Patil P.B."/>
        </authorList>
    </citation>
    <scope>NUCLEOTIDE SEQUENCE [LARGE SCALE GENOMIC DNA]</scope>
    <source>
        <strain evidence="2 3">NS220</strain>
    </source>
</reference>
<evidence type="ECO:0000313" key="2">
    <source>
        <dbReference type="EMBL" id="KTR93269.1"/>
    </source>
</evidence>
<dbReference type="EMBL" id="LDRT01000090">
    <property type="protein sequence ID" value="KTR93269.1"/>
    <property type="molecule type" value="Genomic_DNA"/>
</dbReference>
<comment type="caution">
    <text evidence="2">The sequence shown here is derived from an EMBL/GenBank/DDBJ whole genome shotgun (WGS) entry which is preliminary data.</text>
</comment>
<proteinExistence type="predicted"/>
<accession>A0A147EUQ6</accession>
<gene>
    <name evidence="2" type="ORF">NS220_13195</name>
</gene>
<dbReference type="Proteomes" id="UP000075025">
    <property type="component" value="Unassembled WGS sequence"/>
</dbReference>
<dbReference type="OrthoDB" id="5072843at2"/>
<feature type="transmembrane region" description="Helical" evidence="1">
    <location>
        <begin position="6"/>
        <end position="31"/>
    </location>
</feature>
<protein>
    <submittedName>
        <fullName evidence="2">Uncharacterized protein</fullName>
    </submittedName>
</protein>
<dbReference type="PATRIC" id="fig|2033.6.peg.3950"/>
<keyword evidence="1" id="KW-1133">Transmembrane helix</keyword>